<name>A0A6A6VTL6_9PEZI</name>
<dbReference type="PANTHER" id="PTHR22904">
    <property type="entry name" value="TPR REPEAT CONTAINING PROTEIN"/>
    <property type="match status" value="1"/>
</dbReference>
<keyword evidence="2 3" id="KW-0802">TPR repeat</keyword>
<dbReference type="SMART" id="SM00256">
    <property type="entry name" value="FBOX"/>
    <property type="match status" value="1"/>
</dbReference>
<dbReference type="PANTHER" id="PTHR22904:SF523">
    <property type="entry name" value="STRESS-INDUCED-PHOSPHOPROTEIN 1"/>
    <property type="match status" value="1"/>
</dbReference>
<dbReference type="InterPro" id="IPR032675">
    <property type="entry name" value="LRR_dom_sf"/>
</dbReference>
<dbReference type="InterPro" id="IPR001810">
    <property type="entry name" value="F-box_dom"/>
</dbReference>
<keyword evidence="6" id="KW-1185">Reference proteome</keyword>
<reference evidence="5" key="1">
    <citation type="journal article" date="2020" name="Stud. Mycol.">
        <title>101 Dothideomycetes genomes: a test case for predicting lifestyles and emergence of pathogens.</title>
        <authorList>
            <person name="Haridas S."/>
            <person name="Albert R."/>
            <person name="Binder M."/>
            <person name="Bloem J."/>
            <person name="Labutti K."/>
            <person name="Salamov A."/>
            <person name="Andreopoulos B."/>
            <person name="Baker S."/>
            <person name="Barry K."/>
            <person name="Bills G."/>
            <person name="Bluhm B."/>
            <person name="Cannon C."/>
            <person name="Castanera R."/>
            <person name="Culley D."/>
            <person name="Daum C."/>
            <person name="Ezra D."/>
            <person name="Gonzalez J."/>
            <person name="Henrissat B."/>
            <person name="Kuo A."/>
            <person name="Liang C."/>
            <person name="Lipzen A."/>
            <person name="Lutzoni F."/>
            <person name="Magnuson J."/>
            <person name="Mondo S."/>
            <person name="Nolan M."/>
            <person name="Ohm R."/>
            <person name="Pangilinan J."/>
            <person name="Park H.-J."/>
            <person name="Ramirez L."/>
            <person name="Alfaro M."/>
            <person name="Sun H."/>
            <person name="Tritt A."/>
            <person name="Yoshinaga Y."/>
            <person name="Zwiers L.-H."/>
            <person name="Turgeon B."/>
            <person name="Goodwin S."/>
            <person name="Spatafora J."/>
            <person name="Crous P."/>
            <person name="Grigoriev I."/>
        </authorList>
    </citation>
    <scope>NUCLEOTIDE SEQUENCE</scope>
    <source>
        <strain evidence="5">CBS 121739</strain>
    </source>
</reference>
<evidence type="ECO:0000256" key="3">
    <source>
        <dbReference type="PROSITE-ProRule" id="PRU00339"/>
    </source>
</evidence>
<dbReference type="GO" id="GO:0051879">
    <property type="term" value="F:Hsp90 protein binding"/>
    <property type="evidence" value="ECO:0007669"/>
    <property type="project" value="TreeGrafter"/>
</dbReference>
<protein>
    <submittedName>
        <fullName evidence="5">RNI-like protein</fullName>
    </submittedName>
</protein>
<dbReference type="AlphaFoldDB" id="A0A6A6VTL6"/>
<accession>A0A6A6VTL6</accession>
<evidence type="ECO:0000259" key="4">
    <source>
        <dbReference type="PROSITE" id="PS50181"/>
    </source>
</evidence>
<dbReference type="RefSeq" id="XP_033595587.1">
    <property type="nucleotide sequence ID" value="XM_033747694.1"/>
</dbReference>
<organism evidence="5 6">
    <name type="scientific">Pseudovirgaria hyperparasitica</name>
    <dbReference type="NCBI Taxonomy" id="470096"/>
    <lineage>
        <taxon>Eukaryota</taxon>
        <taxon>Fungi</taxon>
        <taxon>Dikarya</taxon>
        <taxon>Ascomycota</taxon>
        <taxon>Pezizomycotina</taxon>
        <taxon>Dothideomycetes</taxon>
        <taxon>Dothideomycetes incertae sedis</taxon>
        <taxon>Acrospermales</taxon>
        <taxon>Acrospermaceae</taxon>
        <taxon>Pseudovirgaria</taxon>
    </lineage>
</organism>
<dbReference type="EMBL" id="ML996586">
    <property type="protein sequence ID" value="KAF2753136.1"/>
    <property type="molecule type" value="Genomic_DNA"/>
</dbReference>
<feature type="repeat" description="TPR" evidence="3">
    <location>
        <begin position="7"/>
        <end position="40"/>
    </location>
</feature>
<gene>
    <name evidence="5" type="ORF">EJ05DRAFT_505329</name>
</gene>
<dbReference type="Pfam" id="PF12937">
    <property type="entry name" value="F-box-like"/>
    <property type="match status" value="1"/>
</dbReference>
<dbReference type="Proteomes" id="UP000799437">
    <property type="component" value="Unassembled WGS sequence"/>
</dbReference>
<dbReference type="Gene3D" id="1.25.40.10">
    <property type="entry name" value="Tetratricopeptide repeat domain"/>
    <property type="match status" value="1"/>
</dbReference>
<evidence type="ECO:0000313" key="6">
    <source>
        <dbReference type="Proteomes" id="UP000799437"/>
    </source>
</evidence>
<dbReference type="SUPFAM" id="SSF52047">
    <property type="entry name" value="RNI-like"/>
    <property type="match status" value="1"/>
</dbReference>
<proteinExistence type="predicted"/>
<evidence type="ECO:0000313" key="5">
    <source>
        <dbReference type="EMBL" id="KAF2753136.1"/>
    </source>
</evidence>
<dbReference type="InterPro" id="IPR019734">
    <property type="entry name" value="TPR_rpt"/>
</dbReference>
<dbReference type="SUPFAM" id="SSF48452">
    <property type="entry name" value="TPR-like"/>
    <property type="match status" value="1"/>
</dbReference>
<dbReference type="GeneID" id="54488748"/>
<evidence type="ECO:0000256" key="2">
    <source>
        <dbReference type="ARBA" id="ARBA00022803"/>
    </source>
</evidence>
<dbReference type="InterPro" id="IPR011990">
    <property type="entry name" value="TPR-like_helical_dom_sf"/>
</dbReference>
<dbReference type="Gene3D" id="3.80.10.10">
    <property type="entry name" value="Ribonuclease Inhibitor"/>
    <property type="match status" value="2"/>
</dbReference>
<dbReference type="InterPro" id="IPR036047">
    <property type="entry name" value="F-box-like_dom_sf"/>
</dbReference>
<dbReference type="PROSITE" id="PS50181">
    <property type="entry name" value="FBOX"/>
    <property type="match status" value="1"/>
</dbReference>
<sequence>MPKNLSVTEYKELGIQYYKQNEYQKAVDAFTEGINASITGSVDLLDLRSATYVKLGNFNRALQDSQHMIKIDKKNVKGFLRTGQILQKMEKPGVALDIYHYGARNVPVSDKDYILLKAKRDKLQHELAPPRSHDPLTVLPVELAEMILGYLTFRNRVNCLRVSGSWYRFIGSRESLWTKIDLSHAKRVVKASFLRHCIERARSKVTEVIIHRVDDVNILRTIATRCPQLETINILQGPSSRAGESILEATMCAKNLKTLVLSADMGISNNTITQILRRRPTLVNLECFNVIPGDRVADWQSDMPHLKKLTLHVGLKHTINIEQFHLGSLFTRAPNLTHLSLSHFAGQLPSESFSLLPSLESLNLDRLYIANPVPLPYSIRKIGLTRIQKLSPAALWQAQVIVHDPALVEVPATGVASLTEIEISHFDLGSTWEGLRELLNGLESAPMHAVERPTPQLARFGIPECITYFDLSVKQTRAKIMELLSLPALSSLQDLCLEGCRLSDSEFTKFPELFPRLESLNLSNTKVTGVSVRALVGGMRELRLLKLNDCTDMNPDAVEWARAKGITVEQSHGRSSKGGKRLSSVY</sequence>
<keyword evidence="1" id="KW-0677">Repeat</keyword>
<feature type="domain" description="F-box" evidence="4">
    <location>
        <begin position="133"/>
        <end position="180"/>
    </location>
</feature>
<dbReference type="OrthoDB" id="629492at2759"/>
<dbReference type="PROSITE" id="PS50005">
    <property type="entry name" value="TPR"/>
    <property type="match status" value="1"/>
</dbReference>
<dbReference type="SUPFAM" id="SSF81383">
    <property type="entry name" value="F-box domain"/>
    <property type="match status" value="1"/>
</dbReference>
<evidence type="ECO:0000256" key="1">
    <source>
        <dbReference type="ARBA" id="ARBA00022737"/>
    </source>
</evidence>